<dbReference type="Proteomes" id="UP000295164">
    <property type="component" value="Unassembled WGS sequence"/>
</dbReference>
<accession>A0A4R4DZQ9</accession>
<dbReference type="CDD" id="cd03498">
    <property type="entry name" value="SQR_TypeB_2_TM"/>
    <property type="match status" value="1"/>
</dbReference>
<reference evidence="2 3" key="1">
    <citation type="submission" date="2019-03" db="EMBL/GenBank/DDBJ databases">
        <authorList>
            <person name="Kim M.K.M."/>
        </authorList>
    </citation>
    <scope>NUCLEOTIDE SEQUENCE [LARGE SCALE GENOMIC DNA]</scope>
    <source>
        <strain evidence="2 3">17J68-15</strain>
    </source>
</reference>
<keyword evidence="3" id="KW-1185">Reference proteome</keyword>
<dbReference type="OrthoDB" id="9802842at2"/>
<feature type="transmembrane region" description="Helical" evidence="1">
    <location>
        <begin position="172"/>
        <end position="192"/>
    </location>
</feature>
<protein>
    <submittedName>
        <fullName evidence="2">Succinate dehydrogenase cytochrome b subunit</fullName>
    </submittedName>
</protein>
<dbReference type="InterPro" id="IPR011138">
    <property type="entry name" value="Cytochrome_b-558"/>
</dbReference>
<dbReference type="NCBIfam" id="TIGR02046">
    <property type="entry name" value="sdhC_b558_fam"/>
    <property type="match status" value="1"/>
</dbReference>
<dbReference type="AlphaFoldDB" id="A0A4R4DZQ9"/>
<comment type="caution">
    <text evidence="2">The sequence shown here is derived from an EMBL/GenBank/DDBJ whole genome shotgun (WGS) entry which is preliminary data.</text>
</comment>
<keyword evidence="1" id="KW-0812">Transmembrane</keyword>
<feature type="transmembrane region" description="Helical" evidence="1">
    <location>
        <begin position="116"/>
        <end position="136"/>
    </location>
</feature>
<organism evidence="2 3">
    <name type="scientific">Flaviaesturariibacter aridisoli</name>
    <dbReference type="NCBI Taxonomy" id="2545761"/>
    <lineage>
        <taxon>Bacteria</taxon>
        <taxon>Pseudomonadati</taxon>
        <taxon>Bacteroidota</taxon>
        <taxon>Chitinophagia</taxon>
        <taxon>Chitinophagales</taxon>
        <taxon>Chitinophagaceae</taxon>
        <taxon>Flaviaestuariibacter</taxon>
    </lineage>
</organism>
<dbReference type="GO" id="GO:0016020">
    <property type="term" value="C:membrane"/>
    <property type="evidence" value="ECO:0007669"/>
    <property type="project" value="InterPro"/>
</dbReference>
<evidence type="ECO:0000256" key="1">
    <source>
        <dbReference type="SAM" id="Phobius"/>
    </source>
</evidence>
<proteinExistence type="predicted"/>
<gene>
    <name evidence="2" type="ORF">E0486_14815</name>
</gene>
<evidence type="ECO:0000313" key="3">
    <source>
        <dbReference type="Proteomes" id="UP000295164"/>
    </source>
</evidence>
<name>A0A4R4DZQ9_9BACT</name>
<dbReference type="InterPro" id="IPR034804">
    <property type="entry name" value="SQR/QFR_C/D"/>
</dbReference>
<keyword evidence="1" id="KW-0472">Membrane</keyword>
<feature type="transmembrane region" description="Helical" evidence="1">
    <location>
        <begin position="213"/>
        <end position="236"/>
    </location>
</feature>
<dbReference type="Gene3D" id="1.20.1300.10">
    <property type="entry name" value="Fumarate reductase/succinate dehydrogenase, transmembrane subunit"/>
    <property type="match status" value="1"/>
</dbReference>
<sequence>MKWSHFFTSAVGRKFVMALTGIFLISFLLIHVALNACLFNDLTFFNANDNGSMFNRAAHFMGNSIVIRILEFGLFAGFLLHIVQGYAVELKNRSRRSQGYQVSLGNRGSKWYSRSMALLGTLILLFLVVHIAQFWYPSRLAPGMLQEASYRNDTVHVHNLFLRMYEVFQQEWVVILYLLGVGALTFHLFQGFHSAWRSLGVHNRKYLAMLRSLGYVFTIVVCVLFALMPIAMYFQWVNPYN</sequence>
<keyword evidence="1" id="KW-1133">Transmembrane helix</keyword>
<evidence type="ECO:0000313" key="2">
    <source>
        <dbReference type="EMBL" id="TCZ68095.1"/>
    </source>
</evidence>
<dbReference type="RefSeq" id="WP_131853149.1">
    <property type="nucleotide sequence ID" value="NZ_SKFH01000030.1"/>
</dbReference>
<dbReference type="SUPFAM" id="SSF81343">
    <property type="entry name" value="Fumarate reductase respiratory complex transmembrane subunits"/>
    <property type="match status" value="1"/>
</dbReference>
<dbReference type="EMBL" id="SKFH01000030">
    <property type="protein sequence ID" value="TCZ68095.1"/>
    <property type="molecule type" value="Genomic_DNA"/>
</dbReference>
<feature type="transmembrane region" description="Helical" evidence="1">
    <location>
        <begin position="65"/>
        <end position="88"/>
    </location>
</feature>